<organism evidence="1 2">
    <name type="scientific">Riccia fluitans</name>
    <dbReference type="NCBI Taxonomy" id="41844"/>
    <lineage>
        <taxon>Eukaryota</taxon>
        <taxon>Viridiplantae</taxon>
        <taxon>Streptophyta</taxon>
        <taxon>Embryophyta</taxon>
        <taxon>Marchantiophyta</taxon>
        <taxon>Marchantiopsida</taxon>
        <taxon>Marchantiidae</taxon>
        <taxon>Marchantiales</taxon>
        <taxon>Ricciaceae</taxon>
        <taxon>Riccia</taxon>
    </lineage>
</organism>
<comment type="caution">
    <text evidence="1">The sequence shown here is derived from an EMBL/GenBank/DDBJ whole genome shotgun (WGS) entry which is preliminary data.</text>
</comment>
<protein>
    <submittedName>
        <fullName evidence="1">Uncharacterized protein</fullName>
    </submittedName>
</protein>
<accession>A0ABD1XQI5</accession>
<dbReference type="EMBL" id="JBHFFA010000007">
    <property type="protein sequence ID" value="KAL2611190.1"/>
    <property type="molecule type" value="Genomic_DNA"/>
</dbReference>
<dbReference type="AlphaFoldDB" id="A0ABD1XQI5"/>
<keyword evidence="2" id="KW-1185">Reference proteome</keyword>
<proteinExistence type="predicted"/>
<dbReference type="Proteomes" id="UP001605036">
    <property type="component" value="Unassembled WGS sequence"/>
</dbReference>
<reference evidence="1 2" key="1">
    <citation type="submission" date="2024-09" db="EMBL/GenBank/DDBJ databases">
        <title>Chromosome-scale assembly of Riccia fluitans.</title>
        <authorList>
            <person name="Paukszto L."/>
            <person name="Sawicki J."/>
            <person name="Karawczyk K."/>
            <person name="Piernik-Szablinska J."/>
            <person name="Szczecinska M."/>
            <person name="Mazdziarz M."/>
        </authorList>
    </citation>
    <scope>NUCLEOTIDE SEQUENCE [LARGE SCALE GENOMIC DNA]</scope>
    <source>
        <strain evidence="1">Rf_01</strain>
        <tissue evidence="1">Aerial parts of the thallus</tissue>
    </source>
</reference>
<evidence type="ECO:0000313" key="1">
    <source>
        <dbReference type="EMBL" id="KAL2611190.1"/>
    </source>
</evidence>
<sequence length="106" mass="11448">MGAFDDLTAYNIASVDKSKHLQRWVKPKETTATSTGPLYGITTHAIDFGPKPLSGKAVPVKYGCSLGSSGANFQGKIKYHDGYRAWPLGRPVWAVHKDGPISGARF</sequence>
<name>A0ABD1XQI5_9MARC</name>
<gene>
    <name evidence="1" type="ORF">R1flu_022882</name>
</gene>
<evidence type="ECO:0000313" key="2">
    <source>
        <dbReference type="Proteomes" id="UP001605036"/>
    </source>
</evidence>